<proteinExistence type="predicted"/>
<sequence>MPDTKKCSASRAHPIEVHDHCPDRTYIELRVPADARSVSAVTFTATSHDQGWASSDNEVSFTWFEASVRRPGGRSNMRNMSVMHNRLANFEFHQQTCRWSAESGLLQRSWVQDLQQGDVIQLIPKARYPCWVNIVKECRIEIEYEPASEEQKKQHPKPFPGAESYTTTLSLTTKEIRLLTVQPAKDIADKLDVSWRISKLDDKETKYSALSYCWGAPLETVEMMVSSNLGSDKRTFDINPTVDLALRRLRGSDEVLNIWIDSICINQENYEERSRQVGLMRDIFSRAERVHIWLGEGHNGADACLRIARNIYNYNMKDCPGGSDCNCPGTSHSLVIKDVETVAASERAQGRGHTLHHMDEIFRLLEPTFPEDVVDWAGGSKRTNLSTLMVSLISNPWFSRVWVVQEVLLSQEAFVHSSSEMIPWIELRQTTEWLEDPNFTHWHFDYHIQSQTAIPAIWKHLRAKSELPNILDVFFDGHDLRASDPRDKIFALLVFGNETHAVQDLDKLIQPDYNKSIEQVFADFSRWWIREKRSLDILSAIHSLQGRTWRQTLCESNSDDQLPQPSWALGPTGRSRWSKASLGAQFDFCSTEKREPDISLLETNDPLKLLLRGRRISRITAMGYVPIEYMYPYGEDPENQSKASSIIEKIFDPCGFTGFWGIEVIVQDDEDKIGRSRYEYRDHKDAHWDYCERSKLPSLCPADTGGFCSYETDNLPTCMEKSFFVTEDGMSGLCPWMAKEGDFIALLDGGKVPYLLRQVTGSDAGEGEEFQLIGECYVEGIMHGEYFEDRRGTVDSEVLTLV</sequence>
<gene>
    <name evidence="2" type="ORF">CLO192961_LOCUS380571</name>
</gene>
<organism evidence="2 3">
    <name type="scientific">Bionectria ochroleuca</name>
    <name type="common">Gliocladium roseum</name>
    <dbReference type="NCBI Taxonomy" id="29856"/>
    <lineage>
        <taxon>Eukaryota</taxon>
        <taxon>Fungi</taxon>
        <taxon>Dikarya</taxon>
        <taxon>Ascomycota</taxon>
        <taxon>Pezizomycotina</taxon>
        <taxon>Sordariomycetes</taxon>
        <taxon>Hypocreomycetidae</taxon>
        <taxon>Hypocreales</taxon>
        <taxon>Bionectriaceae</taxon>
        <taxon>Clonostachys</taxon>
    </lineage>
</organism>
<accession>A0ABY6USM0</accession>
<reference evidence="2 3" key="1">
    <citation type="submission" date="2019-06" db="EMBL/GenBank/DDBJ databases">
        <authorList>
            <person name="Broberg M."/>
        </authorList>
    </citation>
    <scope>NUCLEOTIDE SEQUENCE [LARGE SCALE GENOMIC DNA]</scope>
</reference>
<protein>
    <recommendedName>
        <fullName evidence="1">Heterokaryon incompatibility domain-containing protein</fullName>
    </recommendedName>
</protein>
<evidence type="ECO:0000259" key="1">
    <source>
        <dbReference type="Pfam" id="PF06985"/>
    </source>
</evidence>
<name>A0ABY6USM0_BIOOC</name>
<dbReference type="Pfam" id="PF26639">
    <property type="entry name" value="Het-6_barrel"/>
    <property type="match status" value="1"/>
</dbReference>
<dbReference type="PANTHER" id="PTHR24148">
    <property type="entry name" value="ANKYRIN REPEAT DOMAIN-CONTAINING PROTEIN 39 HOMOLOG-RELATED"/>
    <property type="match status" value="1"/>
</dbReference>
<evidence type="ECO:0000313" key="3">
    <source>
        <dbReference type="Proteomes" id="UP000766486"/>
    </source>
</evidence>
<feature type="domain" description="Heterokaryon incompatibility" evidence="1">
    <location>
        <begin position="207"/>
        <end position="406"/>
    </location>
</feature>
<dbReference type="InterPro" id="IPR052895">
    <property type="entry name" value="HetReg/Transcr_Mod"/>
</dbReference>
<keyword evidence="3" id="KW-1185">Reference proteome</keyword>
<comment type="caution">
    <text evidence="2">The sequence shown here is derived from an EMBL/GenBank/DDBJ whole genome shotgun (WGS) entry which is preliminary data.</text>
</comment>
<dbReference type="InterPro" id="IPR010730">
    <property type="entry name" value="HET"/>
</dbReference>
<dbReference type="Proteomes" id="UP000766486">
    <property type="component" value="Unassembled WGS sequence"/>
</dbReference>
<dbReference type="EMBL" id="CABFNS010000882">
    <property type="protein sequence ID" value="VUC34388.1"/>
    <property type="molecule type" value="Genomic_DNA"/>
</dbReference>
<dbReference type="PANTHER" id="PTHR24148:SF64">
    <property type="entry name" value="HETEROKARYON INCOMPATIBILITY DOMAIN-CONTAINING PROTEIN"/>
    <property type="match status" value="1"/>
</dbReference>
<evidence type="ECO:0000313" key="2">
    <source>
        <dbReference type="EMBL" id="VUC34388.1"/>
    </source>
</evidence>
<dbReference type="Pfam" id="PF06985">
    <property type="entry name" value="HET"/>
    <property type="match status" value="1"/>
</dbReference>